<keyword evidence="2" id="KW-1185">Reference proteome</keyword>
<accession>A0ACB7C9L3</accession>
<sequence>MQDFEYLEPEELVLKLEDIENRKKTIIVDVREDDFVGGYVKGALHIPSYRLQSNILDLIQKTENAKEIIFYCSLSQKRGPAGARLFLKTLQQIKEKRNMQKNSGSLKVYVLKGGFTEWQKKYGKNEKLTEEYDKNLWEEK</sequence>
<proteinExistence type="predicted"/>
<evidence type="ECO:0000313" key="2">
    <source>
        <dbReference type="Proteomes" id="UP000768646"/>
    </source>
</evidence>
<name>A0ACB7C9L3_9ASCO</name>
<dbReference type="Proteomes" id="UP000768646">
    <property type="component" value="Unassembled WGS sequence"/>
</dbReference>
<dbReference type="EMBL" id="JABTEG010000008">
    <property type="protein sequence ID" value="KAG4304397.1"/>
    <property type="molecule type" value="Genomic_DNA"/>
</dbReference>
<gene>
    <name evidence="1" type="ORF">PORY_002107</name>
</gene>
<comment type="caution">
    <text evidence="1">The sequence shown here is derived from an EMBL/GenBank/DDBJ whole genome shotgun (WGS) entry which is preliminary data.</text>
</comment>
<evidence type="ECO:0000313" key="1">
    <source>
        <dbReference type="EMBL" id="KAG4304397.1"/>
    </source>
</evidence>
<reference evidence="1 2" key="1">
    <citation type="journal article" date="2021" name="Commun. Biol.">
        <title>Genomic insights into the host specific adaptation of the Pneumocystis genus.</title>
        <authorList>
            <person name="Cisse O.H."/>
            <person name="Ma L."/>
            <person name="Dekker J.P."/>
            <person name="Khil P.P."/>
            <person name="Youn J.-H."/>
            <person name="Brenchley J.M."/>
            <person name="Blair R."/>
            <person name="Pahar B."/>
            <person name="Chabe M."/>
            <person name="Van Rompay K.K.A."/>
            <person name="Keesler R."/>
            <person name="Sukura A."/>
            <person name="Hirsch V."/>
            <person name="Kutty G."/>
            <person name="Liu Y."/>
            <person name="Peng L."/>
            <person name="Chen J."/>
            <person name="Song J."/>
            <person name="Weissenbacher-Lang C."/>
            <person name="Xu J."/>
            <person name="Upham N.S."/>
            <person name="Stajich J.E."/>
            <person name="Cuomo C.A."/>
            <person name="Cushion M.T."/>
            <person name="Kovacs J.A."/>
        </authorList>
    </citation>
    <scope>NUCLEOTIDE SEQUENCE [LARGE SCALE GENOMIC DNA]</scope>
    <source>
        <strain evidence="1 2">RABM</strain>
    </source>
</reference>
<protein>
    <submittedName>
        <fullName evidence="1">Uncharacterized protein</fullName>
    </submittedName>
</protein>
<organism evidence="1 2">
    <name type="scientific">Pneumocystis oryctolagi</name>
    <dbReference type="NCBI Taxonomy" id="42067"/>
    <lineage>
        <taxon>Eukaryota</taxon>
        <taxon>Fungi</taxon>
        <taxon>Dikarya</taxon>
        <taxon>Ascomycota</taxon>
        <taxon>Taphrinomycotina</taxon>
        <taxon>Pneumocystomycetes</taxon>
        <taxon>Pneumocystaceae</taxon>
        <taxon>Pneumocystis</taxon>
    </lineage>
</organism>